<sequence length="58" mass="6689">MARKRFDVLRRIAHRDRQPYGTQHLAVVVAIPNGHHLCNVNAKLFAQHGDRIAFRCRG</sequence>
<accession>A0A645IAD9</accession>
<dbReference type="EMBL" id="VSSQ01110351">
    <property type="protein sequence ID" value="MPN48228.1"/>
    <property type="molecule type" value="Genomic_DNA"/>
</dbReference>
<comment type="caution">
    <text evidence="1">The sequence shown here is derived from an EMBL/GenBank/DDBJ whole genome shotgun (WGS) entry which is preliminary data.</text>
</comment>
<dbReference type="AlphaFoldDB" id="A0A645IAD9"/>
<protein>
    <submittedName>
        <fullName evidence="1">Uncharacterized protein</fullName>
    </submittedName>
</protein>
<reference evidence="1" key="1">
    <citation type="submission" date="2019-08" db="EMBL/GenBank/DDBJ databases">
        <authorList>
            <person name="Kucharzyk K."/>
            <person name="Murdoch R.W."/>
            <person name="Higgins S."/>
            <person name="Loffler F."/>
        </authorList>
    </citation>
    <scope>NUCLEOTIDE SEQUENCE</scope>
</reference>
<evidence type="ECO:0000313" key="1">
    <source>
        <dbReference type="EMBL" id="MPN48228.1"/>
    </source>
</evidence>
<organism evidence="1">
    <name type="scientific">bioreactor metagenome</name>
    <dbReference type="NCBI Taxonomy" id="1076179"/>
    <lineage>
        <taxon>unclassified sequences</taxon>
        <taxon>metagenomes</taxon>
        <taxon>ecological metagenomes</taxon>
    </lineage>
</organism>
<proteinExistence type="predicted"/>
<name>A0A645IAD9_9ZZZZ</name>
<gene>
    <name evidence="1" type="ORF">SDC9_195833</name>
</gene>